<dbReference type="PANTHER" id="PTHR30154:SF34">
    <property type="entry name" value="TRANSCRIPTIONAL REGULATOR AZLB"/>
    <property type="match status" value="1"/>
</dbReference>
<dbReference type="AlphaFoldDB" id="A0A8J4DWB9"/>
<evidence type="ECO:0000256" key="1">
    <source>
        <dbReference type="ARBA" id="ARBA00023015"/>
    </source>
</evidence>
<dbReference type="Proteomes" id="UP000619260">
    <property type="component" value="Unassembled WGS sequence"/>
</dbReference>
<dbReference type="Gene3D" id="1.10.10.10">
    <property type="entry name" value="Winged helix-like DNA-binding domain superfamily/Winged helix DNA-binding domain"/>
    <property type="match status" value="2"/>
</dbReference>
<dbReference type="GO" id="GO:0043200">
    <property type="term" value="P:response to amino acid"/>
    <property type="evidence" value="ECO:0007669"/>
    <property type="project" value="TreeGrafter"/>
</dbReference>
<dbReference type="InterPro" id="IPR036390">
    <property type="entry name" value="WH_DNA-bd_sf"/>
</dbReference>
<dbReference type="SUPFAM" id="SSF46785">
    <property type="entry name" value="Winged helix' DNA-binding domain"/>
    <property type="match status" value="2"/>
</dbReference>
<dbReference type="GO" id="GO:0005829">
    <property type="term" value="C:cytosol"/>
    <property type="evidence" value="ECO:0007669"/>
    <property type="project" value="TreeGrafter"/>
</dbReference>
<feature type="domain" description="HTH asnC-type" evidence="4">
    <location>
        <begin position="12"/>
        <end position="73"/>
    </location>
</feature>
<accession>A0A8J4DWB9</accession>
<proteinExistence type="predicted"/>
<evidence type="ECO:0000256" key="2">
    <source>
        <dbReference type="ARBA" id="ARBA00023125"/>
    </source>
</evidence>
<dbReference type="GO" id="GO:0043565">
    <property type="term" value="F:sequence-specific DNA binding"/>
    <property type="evidence" value="ECO:0007669"/>
    <property type="project" value="InterPro"/>
</dbReference>
<evidence type="ECO:0000256" key="3">
    <source>
        <dbReference type="ARBA" id="ARBA00023163"/>
    </source>
</evidence>
<comment type="caution">
    <text evidence="5">The sequence shown here is derived from an EMBL/GenBank/DDBJ whole genome shotgun (WGS) entry which is preliminary data.</text>
</comment>
<dbReference type="EMBL" id="BOPF01000064">
    <property type="protein sequence ID" value="GIJ52093.1"/>
    <property type="molecule type" value="Genomic_DNA"/>
</dbReference>
<dbReference type="SMART" id="SM00344">
    <property type="entry name" value="HTH_ASNC"/>
    <property type="match status" value="2"/>
</dbReference>
<evidence type="ECO:0000259" key="4">
    <source>
        <dbReference type="PROSITE" id="PS50956"/>
    </source>
</evidence>
<sequence length="331" mass="35297">MLCGVERESVALDDLDRALIDALRVDGRAPFARLGEVLGVSDRTVARRYNRLRGTGVLNLVGVVDAASLGGAEWLVRLHCRPGSADSVAEALARRDDTRWVALLSGGTEICASLRSWSARERDELILQRLQRTAPVVSVTAHSVLHVFTTAAPHPNGTGALTPEQAAALRPTYADGERVRLADSDRPLLEALAADGRAPYPALAAATGWSESSVARRLHALRAAGLLTFDVDVDATVLGYRAEARLWASVPPADLAATGAAVATRSEVAFCAATTGPTNLLISVVCRDNRDLYRYLTECLGALGTIREVQTAPVVRVLKRARSVPWHGTGT</sequence>
<dbReference type="Gene3D" id="3.30.70.920">
    <property type="match status" value="2"/>
</dbReference>
<reference evidence="5" key="1">
    <citation type="submission" date="2021-01" db="EMBL/GenBank/DDBJ databases">
        <title>Whole genome shotgun sequence of Virgisporangium aliadipatigenens NBRC 105644.</title>
        <authorList>
            <person name="Komaki H."/>
            <person name="Tamura T."/>
        </authorList>
    </citation>
    <scope>NUCLEOTIDE SEQUENCE</scope>
    <source>
        <strain evidence="5">NBRC 105644</strain>
    </source>
</reference>
<protein>
    <submittedName>
        <fullName evidence="5">AsnC family transcriptional regulator</fullName>
    </submittedName>
</protein>
<keyword evidence="2" id="KW-0238">DNA-binding</keyword>
<dbReference type="PANTHER" id="PTHR30154">
    <property type="entry name" value="LEUCINE-RESPONSIVE REGULATORY PROTEIN"/>
    <property type="match status" value="1"/>
</dbReference>
<dbReference type="InterPro" id="IPR019888">
    <property type="entry name" value="Tscrpt_reg_AsnC-like"/>
</dbReference>
<feature type="domain" description="HTH asnC-type" evidence="4">
    <location>
        <begin position="181"/>
        <end position="241"/>
    </location>
</feature>
<dbReference type="Pfam" id="PF01037">
    <property type="entry name" value="AsnC_trans_reg"/>
    <property type="match status" value="1"/>
</dbReference>
<evidence type="ECO:0000313" key="5">
    <source>
        <dbReference type="EMBL" id="GIJ52093.1"/>
    </source>
</evidence>
<dbReference type="SUPFAM" id="SSF54909">
    <property type="entry name" value="Dimeric alpha+beta barrel"/>
    <property type="match status" value="2"/>
</dbReference>
<dbReference type="InterPro" id="IPR036388">
    <property type="entry name" value="WH-like_DNA-bd_sf"/>
</dbReference>
<dbReference type="InterPro" id="IPR011008">
    <property type="entry name" value="Dimeric_a/b-barrel"/>
</dbReference>
<keyword evidence="3" id="KW-0804">Transcription</keyword>
<organism evidence="5 6">
    <name type="scientific">Virgisporangium aliadipatigenens</name>
    <dbReference type="NCBI Taxonomy" id="741659"/>
    <lineage>
        <taxon>Bacteria</taxon>
        <taxon>Bacillati</taxon>
        <taxon>Actinomycetota</taxon>
        <taxon>Actinomycetes</taxon>
        <taxon>Micromonosporales</taxon>
        <taxon>Micromonosporaceae</taxon>
        <taxon>Virgisporangium</taxon>
    </lineage>
</organism>
<keyword evidence="6" id="KW-1185">Reference proteome</keyword>
<dbReference type="InterPro" id="IPR019887">
    <property type="entry name" value="Tscrpt_reg_AsnC/Lrp_C"/>
</dbReference>
<dbReference type="PRINTS" id="PR00033">
    <property type="entry name" value="HTHASNC"/>
</dbReference>
<dbReference type="Pfam" id="PF13404">
    <property type="entry name" value="HTH_AsnC-type"/>
    <property type="match status" value="2"/>
</dbReference>
<keyword evidence="1" id="KW-0805">Transcription regulation</keyword>
<name>A0A8J4DWB9_9ACTN</name>
<evidence type="ECO:0000313" key="6">
    <source>
        <dbReference type="Proteomes" id="UP000619260"/>
    </source>
</evidence>
<dbReference type="PROSITE" id="PS50956">
    <property type="entry name" value="HTH_ASNC_2"/>
    <property type="match status" value="2"/>
</dbReference>
<gene>
    <name evidence="5" type="primary">asnC_2</name>
    <name evidence="5" type="ORF">Val02_89790</name>
</gene>
<dbReference type="InterPro" id="IPR000485">
    <property type="entry name" value="AsnC-type_HTH_dom"/>
</dbReference>